<evidence type="ECO:0000259" key="7">
    <source>
        <dbReference type="SMART" id="SM00062"/>
    </source>
</evidence>
<dbReference type="InterPro" id="IPR018313">
    <property type="entry name" value="SBP_3_CS"/>
</dbReference>
<feature type="domain" description="Solute-binding protein family 3/N-terminal" evidence="7">
    <location>
        <begin position="33"/>
        <end position="258"/>
    </location>
</feature>
<evidence type="ECO:0000256" key="2">
    <source>
        <dbReference type="ARBA" id="ARBA00010333"/>
    </source>
</evidence>
<evidence type="ECO:0000256" key="4">
    <source>
        <dbReference type="RuleBase" id="RU003744"/>
    </source>
</evidence>
<dbReference type="EMBL" id="CYZP01000003">
    <property type="protein sequence ID" value="CUN58330.1"/>
    <property type="molecule type" value="Genomic_DNA"/>
</dbReference>
<dbReference type="Gene3D" id="3.40.190.10">
    <property type="entry name" value="Periplasmic binding protein-like II"/>
    <property type="match status" value="2"/>
</dbReference>
<dbReference type="CDD" id="cd00996">
    <property type="entry name" value="PBP2_AatB_like"/>
    <property type="match status" value="1"/>
</dbReference>
<evidence type="ECO:0000256" key="1">
    <source>
        <dbReference type="ARBA" id="ARBA00004196"/>
    </source>
</evidence>
<proteinExistence type="inferred from homology"/>
<keyword evidence="3 6" id="KW-0732">Signal</keyword>
<dbReference type="RefSeq" id="WP_022380908.1">
    <property type="nucleotide sequence ID" value="NZ_CYZA01000001.1"/>
</dbReference>
<evidence type="ECO:0000256" key="5">
    <source>
        <dbReference type="SAM" id="MobiDB-lite"/>
    </source>
</evidence>
<dbReference type="PANTHER" id="PTHR35936:SF34">
    <property type="entry name" value="ABC TRANSPORTER EXTRACELLULAR-BINDING PROTEIN YCKB-RELATED"/>
    <property type="match status" value="1"/>
</dbReference>
<evidence type="ECO:0000256" key="3">
    <source>
        <dbReference type="ARBA" id="ARBA00022729"/>
    </source>
</evidence>
<accession>A0A173Y447</accession>
<dbReference type="PANTHER" id="PTHR35936">
    <property type="entry name" value="MEMBRANE-BOUND LYTIC MUREIN TRANSGLYCOSYLASE F"/>
    <property type="match status" value="1"/>
</dbReference>
<evidence type="ECO:0000313" key="9">
    <source>
        <dbReference type="EMBL" id="CUN58330.1"/>
    </source>
</evidence>
<dbReference type="Proteomes" id="UP000095447">
    <property type="component" value="Unassembled WGS sequence"/>
</dbReference>
<feature type="signal peptide" evidence="6">
    <location>
        <begin position="1"/>
        <end position="29"/>
    </location>
</feature>
<evidence type="ECO:0000313" key="10">
    <source>
        <dbReference type="Proteomes" id="UP000095447"/>
    </source>
</evidence>
<sequence>MKKRSLAVLMAGVMAASMMTGVVSVYADADSKTLTVGFDAQYPPFGYKDDNGEYVGFDLDLAQEVCDNLGWELVKKPINWDSKDMELNSGSIDCIWNGFTINGREDDYTWSDPYLNNEQVMVVAADSGIEKLDDLAGKNVVVQAASAALDALNSDDNKDLTASFASLTENPDYNTAFMNLDSGAADAIAVDIGVAKYQLSQREEGKYVILDEPIQSEEYGIGFKKGNDELKDTVWEEVLKLYDAGEVDKLAEKYEVADMLCIGDDEKSDDKKDDAAEDDASDADTAKEDTADTAKDAE</sequence>
<evidence type="ECO:0000256" key="6">
    <source>
        <dbReference type="SAM" id="SignalP"/>
    </source>
</evidence>
<feature type="compositionally biased region" description="Basic and acidic residues" evidence="5">
    <location>
        <begin position="264"/>
        <end position="274"/>
    </location>
</feature>
<dbReference type="GO" id="GO:0030313">
    <property type="term" value="C:cell envelope"/>
    <property type="evidence" value="ECO:0007669"/>
    <property type="project" value="UniProtKB-SubCell"/>
</dbReference>
<dbReference type="InterPro" id="IPR001638">
    <property type="entry name" value="Solute-binding_3/MltF_N"/>
</dbReference>
<feature type="chain" id="PRO_5014250690" evidence="6">
    <location>
        <begin position="30"/>
        <end position="298"/>
    </location>
</feature>
<protein>
    <submittedName>
        <fullName evidence="9">Sulfate starvation-induced protein 7</fullName>
    </submittedName>
</protein>
<evidence type="ECO:0000313" key="11">
    <source>
        <dbReference type="Proteomes" id="UP000095645"/>
    </source>
</evidence>
<comment type="subcellular location">
    <subcellularLocation>
        <location evidence="1">Cell envelope</location>
    </subcellularLocation>
</comment>
<feature type="region of interest" description="Disordered" evidence="5">
    <location>
        <begin position="264"/>
        <end position="298"/>
    </location>
</feature>
<dbReference type="Pfam" id="PF00497">
    <property type="entry name" value="SBP_bac_3"/>
    <property type="match status" value="1"/>
</dbReference>
<dbReference type="PROSITE" id="PS01039">
    <property type="entry name" value="SBP_BACTERIAL_3"/>
    <property type="match status" value="1"/>
</dbReference>
<comment type="similarity">
    <text evidence="2 4">Belongs to the bacterial solute-binding protein 3 family.</text>
</comment>
<dbReference type="GeneID" id="75079802"/>
<name>A0A173Y447_9FIRM</name>
<dbReference type="SUPFAM" id="SSF53850">
    <property type="entry name" value="Periplasmic binding protein-like II"/>
    <property type="match status" value="1"/>
</dbReference>
<organism evidence="9 11">
    <name type="scientific">Blautia obeum</name>
    <dbReference type="NCBI Taxonomy" id="40520"/>
    <lineage>
        <taxon>Bacteria</taxon>
        <taxon>Bacillati</taxon>
        <taxon>Bacillota</taxon>
        <taxon>Clostridia</taxon>
        <taxon>Lachnospirales</taxon>
        <taxon>Lachnospiraceae</taxon>
        <taxon>Blautia</taxon>
    </lineage>
</organism>
<dbReference type="SMART" id="SM00062">
    <property type="entry name" value="PBPb"/>
    <property type="match status" value="1"/>
</dbReference>
<dbReference type="Proteomes" id="UP000095645">
    <property type="component" value="Unassembled WGS sequence"/>
</dbReference>
<reference evidence="10 11" key="1">
    <citation type="submission" date="2015-09" db="EMBL/GenBank/DDBJ databases">
        <authorList>
            <consortium name="Pathogen Informatics"/>
        </authorList>
    </citation>
    <scope>NUCLEOTIDE SEQUENCE [LARGE SCALE GENOMIC DNA]</scope>
    <source>
        <strain evidence="8 10">2789STDY5608838</strain>
        <strain evidence="9 11">2789STDY5834861</strain>
    </source>
</reference>
<gene>
    <name evidence="9" type="primary">fliY_1</name>
    <name evidence="8" type="ORF">ERS852395_00305</name>
    <name evidence="9" type="ORF">ERS852476_00539</name>
</gene>
<dbReference type="AlphaFoldDB" id="A0A173Y447"/>
<dbReference type="EMBL" id="CYZA01000001">
    <property type="protein sequence ID" value="CUN42864.1"/>
    <property type="molecule type" value="Genomic_DNA"/>
</dbReference>
<evidence type="ECO:0000313" key="8">
    <source>
        <dbReference type="EMBL" id="CUN42864.1"/>
    </source>
</evidence>
<feature type="compositionally biased region" description="Basic and acidic residues" evidence="5">
    <location>
        <begin position="284"/>
        <end position="298"/>
    </location>
</feature>